<evidence type="ECO:0000313" key="3">
    <source>
        <dbReference type="EMBL" id="KAG8065841.1"/>
    </source>
</evidence>
<organism evidence="3 4">
    <name type="scientific">Zizania palustris</name>
    <name type="common">Northern wild rice</name>
    <dbReference type="NCBI Taxonomy" id="103762"/>
    <lineage>
        <taxon>Eukaryota</taxon>
        <taxon>Viridiplantae</taxon>
        <taxon>Streptophyta</taxon>
        <taxon>Embryophyta</taxon>
        <taxon>Tracheophyta</taxon>
        <taxon>Spermatophyta</taxon>
        <taxon>Magnoliopsida</taxon>
        <taxon>Liliopsida</taxon>
        <taxon>Poales</taxon>
        <taxon>Poaceae</taxon>
        <taxon>BOP clade</taxon>
        <taxon>Oryzoideae</taxon>
        <taxon>Oryzeae</taxon>
        <taxon>Zizaniinae</taxon>
        <taxon>Zizania</taxon>
    </lineage>
</organism>
<proteinExistence type="predicted"/>
<protein>
    <recommendedName>
        <fullName evidence="2">DUF7597 domain-containing protein</fullName>
    </recommendedName>
</protein>
<reference evidence="3" key="1">
    <citation type="journal article" date="2021" name="bioRxiv">
        <title>Whole Genome Assembly and Annotation of Northern Wild Rice, Zizania palustris L., Supports a Whole Genome Duplication in the Zizania Genus.</title>
        <authorList>
            <person name="Haas M."/>
            <person name="Kono T."/>
            <person name="Macchietto M."/>
            <person name="Millas R."/>
            <person name="McGilp L."/>
            <person name="Shao M."/>
            <person name="Duquette J."/>
            <person name="Hirsch C.N."/>
            <person name="Kimball J."/>
        </authorList>
    </citation>
    <scope>NUCLEOTIDE SEQUENCE</scope>
    <source>
        <tissue evidence="3">Fresh leaf tissue</tissue>
    </source>
</reference>
<gene>
    <name evidence="3" type="ORF">GUJ93_ZPchr0004g40087</name>
</gene>
<accession>A0A8J5T1F2</accession>
<sequence>MAIVPASTTLVSTSSNSSTSSFHPSPMANFPVDPIPFIPRGGIVLDDGGGLRKRRTVVSLLGQQIKKNEDLAITLCEEQFDALERQEFLQLIHHHITQVLQHQVLRY</sequence>
<feature type="compositionally biased region" description="Low complexity" evidence="1">
    <location>
        <begin position="7"/>
        <end position="21"/>
    </location>
</feature>
<evidence type="ECO:0000313" key="4">
    <source>
        <dbReference type="Proteomes" id="UP000729402"/>
    </source>
</evidence>
<reference evidence="3" key="2">
    <citation type="submission" date="2021-02" db="EMBL/GenBank/DDBJ databases">
        <authorList>
            <person name="Kimball J.A."/>
            <person name="Haas M.W."/>
            <person name="Macchietto M."/>
            <person name="Kono T."/>
            <person name="Duquette J."/>
            <person name="Shao M."/>
        </authorList>
    </citation>
    <scope>NUCLEOTIDE SEQUENCE</scope>
    <source>
        <tissue evidence="3">Fresh leaf tissue</tissue>
    </source>
</reference>
<comment type="caution">
    <text evidence="3">The sequence shown here is derived from an EMBL/GenBank/DDBJ whole genome shotgun (WGS) entry which is preliminary data.</text>
</comment>
<dbReference type="InterPro" id="IPR056018">
    <property type="entry name" value="DUF7597"/>
</dbReference>
<dbReference type="Proteomes" id="UP000729402">
    <property type="component" value="Unassembled WGS sequence"/>
</dbReference>
<evidence type="ECO:0000259" key="2">
    <source>
        <dbReference type="Pfam" id="PF24530"/>
    </source>
</evidence>
<feature type="domain" description="DUF7597" evidence="2">
    <location>
        <begin position="33"/>
        <end position="107"/>
    </location>
</feature>
<name>A0A8J5T1F2_ZIZPA</name>
<dbReference type="AlphaFoldDB" id="A0A8J5T1F2"/>
<dbReference type="EMBL" id="JAAALK010000285">
    <property type="protein sequence ID" value="KAG8065841.1"/>
    <property type="molecule type" value="Genomic_DNA"/>
</dbReference>
<keyword evidence="4" id="KW-1185">Reference proteome</keyword>
<dbReference type="Pfam" id="PF24530">
    <property type="entry name" value="DUF7597"/>
    <property type="match status" value="1"/>
</dbReference>
<evidence type="ECO:0000256" key="1">
    <source>
        <dbReference type="SAM" id="MobiDB-lite"/>
    </source>
</evidence>
<dbReference type="OrthoDB" id="721783at2759"/>
<feature type="region of interest" description="Disordered" evidence="1">
    <location>
        <begin position="1"/>
        <end position="25"/>
    </location>
</feature>